<feature type="transmembrane region" description="Helical" evidence="6">
    <location>
        <begin position="250"/>
        <end position="270"/>
    </location>
</feature>
<accession>H3S966</accession>
<proteinExistence type="predicted"/>
<feature type="transmembrane region" description="Helical" evidence="6">
    <location>
        <begin position="333"/>
        <end position="353"/>
    </location>
</feature>
<dbReference type="PANTHER" id="PTHR30294">
    <property type="entry name" value="MEMBRANE COMPONENT OF ABC TRANSPORTER YHHJ-RELATED"/>
    <property type="match status" value="1"/>
</dbReference>
<comment type="caution">
    <text evidence="8">The sequence shown here is derived from an EMBL/GenBank/DDBJ whole genome shotgun (WGS) entry which is preliminary data.</text>
</comment>
<keyword evidence="9" id="KW-1185">Reference proteome</keyword>
<name>H3S966_9BACL</name>
<evidence type="ECO:0000313" key="8">
    <source>
        <dbReference type="EMBL" id="EHQ64314.1"/>
    </source>
</evidence>
<protein>
    <submittedName>
        <fullName evidence="8">Permease</fullName>
    </submittedName>
</protein>
<gene>
    <name evidence="8" type="ORF">PDENDC454_00330</name>
</gene>
<evidence type="ECO:0000256" key="3">
    <source>
        <dbReference type="ARBA" id="ARBA00022692"/>
    </source>
</evidence>
<dbReference type="AlphaFoldDB" id="H3S966"/>
<dbReference type="Pfam" id="PF12698">
    <property type="entry name" value="ABC2_membrane_3"/>
    <property type="match status" value="1"/>
</dbReference>
<feature type="transmembrane region" description="Helical" evidence="6">
    <location>
        <begin position="211"/>
        <end position="230"/>
    </location>
</feature>
<evidence type="ECO:0000256" key="1">
    <source>
        <dbReference type="ARBA" id="ARBA00004651"/>
    </source>
</evidence>
<dbReference type="EMBL" id="AHKH01000001">
    <property type="protein sequence ID" value="EHQ64314.1"/>
    <property type="molecule type" value="Genomic_DNA"/>
</dbReference>
<dbReference type="PATRIC" id="fig|1131935.3.peg.66"/>
<feature type="transmembrane region" description="Helical" evidence="6">
    <location>
        <begin position="170"/>
        <end position="190"/>
    </location>
</feature>
<dbReference type="PANTHER" id="PTHR30294:SF38">
    <property type="entry name" value="TRANSPORT PERMEASE PROTEIN"/>
    <property type="match status" value="1"/>
</dbReference>
<feature type="domain" description="ABC-2 type transporter transmembrane" evidence="7">
    <location>
        <begin position="21"/>
        <end position="348"/>
    </location>
</feature>
<dbReference type="STRING" id="1131935.PDENDC454_00330"/>
<dbReference type="Gene3D" id="3.40.1710.10">
    <property type="entry name" value="abc type-2 transporter like domain"/>
    <property type="match status" value="1"/>
</dbReference>
<keyword evidence="2" id="KW-1003">Cell membrane</keyword>
<evidence type="ECO:0000256" key="2">
    <source>
        <dbReference type="ARBA" id="ARBA00022475"/>
    </source>
</evidence>
<dbReference type="InterPro" id="IPR013525">
    <property type="entry name" value="ABC2_TM"/>
</dbReference>
<feature type="transmembrane region" description="Helical" evidence="6">
    <location>
        <begin position="277"/>
        <end position="298"/>
    </location>
</feature>
<evidence type="ECO:0000256" key="5">
    <source>
        <dbReference type="ARBA" id="ARBA00023136"/>
    </source>
</evidence>
<keyword evidence="3 6" id="KW-0812">Transmembrane</keyword>
<dbReference type="Proteomes" id="UP000003900">
    <property type="component" value="Unassembled WGS sequence"/>
</dbReference>
<keyword evidence="4 6" id="KW-1133">Transmembrane helix</keyword>
<evidence type="ECO:0000259" key="7">
    <source>
        <dbReference type="Pfam" id="PF12698"/>
    </source>
</evidence>
<dbReference type="RefSeq" id="WP_006674578.1">
    <property type="nucleotide sequence ID" value="NZ_AHKH01000001.1"/>
</dbReference>
<dbReference type="GO" id="GO:0005886">
    <property type="term" value="C:plasma membrane"/>
    <property type="evidence" value="ECO:0007669"/>
    <property type="project" value="UniProtKB-SubCell"/>
</dbReference>
<dbReference type="InterPro" id="IPR051449">
    <property type="entry name" value="ABC-2_transporter_component"/>
</dbReference>
<dbReference type="GO" id="GO:0140359">
    <property type="term" value="F:ABC-type transporter activity"/>
    <property type="evidence" value="ECO:0007669"/>
    <property type="project" value="InterPro"/>
</dbReference>
<comment type="subcellular location">
    <subcellularLocation>
        <location evidence="1">Cell membrane</location>
        <topology evidence="1">Multi-pass membrane protein</topology>
    </subcellularLocation>
</comment>
<keyword evidence="5 6" id="KW-0472">Membrane</keyword>
<evidence type="ECO:0000313" key="9">
    <source>
        <dbReference type="Proteomes" id="UP000003900"/>
    </source>
</evidence>
<dbReference type="OrthoDB" id="63188at2"/>
<organism evidence="8 9">
    <name type="scientific">Paenibacillus dendritiformis C454</name>
    <dbReference type="NCBI Taxonomy" id="1131935"/>
    <lineage>
        <taxon>Bacteria</taxon>
        <taxon>Bacillati</taxon>
        <taxon>Bacillota</taxon>
        <taxon>Bacilli</taxon>
        <taxon>Bacillales</taxon>
        <taxon>Paenibacillaceae</taxon>
        <taxon>Paenibacillus</taxon>
    </lineage>
</organism>
<evidence type="ECO:0000256" key="6">
    <source>
        <dbReference type="SAM" id="Phobius"/>
    </source>
</evidence>
<reference evidence="8 9" key="1">
    <citation type="journal article" date="2012" name="J. Bacteriol.">
        <title>Genome Sequence of the Pattern-Forming Social Bacterium Paenibacillus dendritiformis C454 Chiral Morphotype.</title>
        <authorList>
            <person name="Sirota-Madi A."/>
            <person name="Olender T."/>
            <person name="Helman Y."/>
            <person name="Brainis I."/>
            <person name="Finkelshtein A."/>
            <person name="Roth D."/>
            <person name="Hagai E."/>
            <person name="Leshkowitz D."/>
            <person name="Brodsky L."/>
            <person name="Galatenko V."/>
            <person name="Nikolaev V."/>
            <person name="Gutnick D.L."/>
            <person name="Lancet D."/>
            <person name="Ben-Jacob E."/>
        </authorList>
    </citation>
    <scope>NUCLEOTIDE SEQUENCE [LARGE SCALE GENOMIC DNA]</scope>
    <source>
        <strain evidence="8 9">C454</strain>
    </source>
</reference>
<sequence>MQLLTMTVKQLQLMLRNRMALLAVLASPVLLAYFFSVAQADPRPELYIADGDQSPYSARLIDGLRDHQGMGITLAKVTEIRDKVMRHDIAAGLVIESGFGDGMRTEHRPHHIKLIQEQDTGDSGLEAAVAQELAQLLSGQEASHPNPETKNSAAAAGIEAFHAEAVSQRLTGFMLMFLWFAVIQGFRTFIDERENGMLNRLLSTPVRLSKYLLSKVIAAYLFGLLTVGLVQCAGKWMLNIDITDGLGVNMLIWASYLLAITGVVTLLLPWVTNHQSFTVCGSVIMVFTGILGGSFFPVQNPALPDWFRFISRSVPVTWASEGLNGAMSALTPIGLLSGLGLFGLSLSFVLINYRLQRRRTS</sequence>
<evidence type="ECO:0000256" key="4">
    <source>
        <dbReference type="ARBA" id="ARBA00022989"/>
    </source>
</evidence>